<dbReference type="Gene3D" id="1.20.1270.370">
    <property type="match status" value="1"/>
</dbReference>
<evidence type="ECO:0000313" key="4">
    <source>
        <dbReference type="Proteomes" id="UP001361239"/>
    </source>
</evidence>
<dbReference type="PANTHER" id="PTHR30548">
    <property type="entry name" value="2-HYDROXYGLUTARYL-COA DEHYDRATASE, D-COMPONENT-RELATED"/>
    <property type="match status" value="1"/>
</dbReference>
<reference evidence="3 4" key="1">
    <citation type="submission" date="2024-03" db="EMBL/GenBank/DDBJ databases">
        <authorList>
            <person name="Jo J.-H."/>
        </authorList>
    </citation>
    <scope>NUCLEOTIDE SEQUENCE [LARGE SCALE GENOMIC DNA]</scope>
    <source>
        <strain evidence="3 4">PS1R-30</strain>
    </source>
</reference>
<evidence type="ECO:0000256" key="2">
    <source>
        <dbReference type="SAM" id="MobiDB-lite"/>
    </source>
</evidence>
<feature type="region of interest" description="Disordered" evidence="2">
    <location>
        <begin position="381"/>
        <end position="406"/>
    </location>
</feature>
<dbReference type="PANTHER" id="PTHR30548:SF1">
    <property type="entry name" value="DEHYDRATASE SUBUNIT MJ0007-RELATED"/>
    <property type="match status" value="1"/>
</dbReference>
<feature type="compositionally biased region" description="Low complexity" evidence="2">
    <location>
        <begin position="381"/>
        <end position="393"/>
    </location>
</feature>
<accession>A0ABU8RYV2</accession>
<name>A0ABU8RYV2_9SPHN</name>
<evidence type="ECO:0000256" key="1">
    <source>
        <dbReference type="ARBA" id="ARBA00005806"/>
    </source>
</evidence>
<proteinExistence type="inferred from homology"/>
<dbReference type="Pfam" id="PF06050">
    <property type="entry name" value="HGD-D"/>
    <property type="match status" value="2"/>
</dbReference>
<dbReference type="InterPro" id="IPR010327">
    <property type="entry name" value="FldB/FldC_alpha/beta"/>
</dbReference>
<dbReference type="Gene3D" id="3.40.50.11890">
    <property type="match status" value="1"/>
</dbReference>
<organism evidence="3 4">
    <name type="scientific">Novosphingobium anseongense</name>
    <dbReference type="NCBI Taxonomy" id="3133436"/>
    <lineage>
        <taxon>Bacteria</taxon>
        <taxon>Pseudomonadati</taxon>
        <taxon>Pseudomonadota</taxon>
        <taxon>Alphaproteobacteria</taxon>
        <taxon>Sphingomonadales</taxon>
        <taxon>Sphingomonadaceae</taxon>
        <taxon>Novosphingobium</taxon>
    </lineage>
</organism>
<protein>
    <submittedName>
        <fullName evidence="3">2-hydroxyacyl-CoA dehydratase family protein</fullName>
    </submittedName>
</protein>
<comment type="similarity">
    <text evidence="1">Belongs to the FldB/FldC dehydratase alpha/beta subunit family.</text>
</comment>
<keyword evidence="4" id="KW-1185">Reference proteome</keyword>
<dbReference type="EMBL" id="JBBHJZ010000003">
    <property type="protein sequence ID" value="MEJ5978256.1"/>
    <property type="molecule type" value="Genomic_DNA"/>
</dbReference>
<dbReference type="Proteomes" id="UP001361239">
    <property type="component" value="Unassembled WGS sequence"/>
</dbReference>
<dbReference type="RefSeq" id="WP_339588189.1">
    <property type="nucleotide sequence ID" value="NZ_JBBHJZ010000003.1"/>
</dbReference>
<comment type="caution">
    <text evidence="3">The sequence shown here is derived from an EMBL/GenBank/DDBJ whole genome shotgun (WGS) entry which is preliminary data.</text>
</comment>
<sequence length="823" mass="89007">MLAALLSAYADPDAEVAAALAAGRRPVRTLGFDAPRTRLIAAGFQPVRLVAPRLAATPRADTIMGAAEIGPRGRRLLEALVAPVRPEVPVLITQADSEQPQIFAALRELGRLGEPVPEQVHFCDLLHIDRASSRAYNATRLAQLDDWLVSLGGRRPTVESLAEAEALLAEQAALLERCDALRREGRIAGSDMLALIGACAILPVDRANAALVALLEAPVEIAAHHPTPTPLTLSLSKGAGATVAPGASTSSARAESGLVARRVLVCGTPHEGAELYQAIEAAGAQVVGEAHAWGLAHAVPPRVASPSAEARRVAEAALAAEADLVLHLTLDGDEAAPWDVARLKRALPENLRFAALRCSSIPDAAFAETLTALLTGQAIEKPAAAPKPATGKPRPSPSRSRKSLSSVADVNAYQREWFASVRQQVAEGAPFAMVNANAPQEILRALDIPFVVNQWWASIVAAKQQSRRYQGLLRAHDYPADVEAYSAQGLAAAFDDDADHAPWGGLPRPDFVHAVASSDPTLKLFEQWGEDVGAESYVYERTTDPRADLFADWWAQLPAHWDSVLEDERVDLMLAEIREVIARLEARTGRTFSAERFAEVMTLVNEQEEYYRKTRDLVARTVPAPIGVVDSMPATMVPQWHRGTVWARDAAKDFYEEVQARVDAGLAAVPNERVRLMWVGRGLWSEMGFYQKWEESHGAVFVWSMYLALAADGYIRDLSGGRDPLRALASRVICMGDELRMPTWAGPWHVHEAQTHSIDGVVALQDADPFVVRALRAAGFPVLELTADNFNRESEDGAAIDAAITAFVEGPARERAEQRHAGT</sequence>
<evidence type="ECO:0000313" key="3">
    <source>
        <dbReference type="EMBL" id="MEJ5978256.1"/>
    </source>
</evidence>
<gene>
    <name evidence="3" type="ORF">WG901_16510</name>
</gene>